<comment type="caution">
    <text evidence="1">The sequence shown here is derived from an EMBL/GenBank/DDBJ whole genome shotgun (WGS) entry which is preliminary data.</text>
</comment>
<proteinExistence type="predicted"/>
<sequence length="117" mass="13170">MTVLEAVKKSNHINHEEFEEISQIIFQSIALNGSVKSSSYISKKEALLTSFSDFIAQYLKLNFTGSKQNKLTLIKIISKLNLQKELFELASGETKIQDFHKASQSLGKKSQSAFVEK</sequence>
<dbReference type="AlphaFoldDB" id="A0A4V3C317"/>
<name>A0A4V3C317_9SPHI</name>
<dbReference type="OrthoDB" id="771262at2"/>
<dbReference type="Proteomes" id="UP000295499">
    <property type="component" value="Unassembled WGS sequence"/>
</dbReference>
<dbReference type="EMBL" id="SNWM01000005">
    <property type="protein sequence ID" value="TDO20299.1"/>
    <property type="molecule type" value="Genomic_DNA"/>
</dbReference>
<reference evidence="1 2" key="1">
    <citation type="submission" date="2019-03" db="EMBL/GenBank/DDBJ databases">
        <title>Genomic Encyclopedia of Archaeal and Bacterial Type Strains, Phase II (KMG-II): from individual species to whole genera.</title>
        <authorList>
            <person name="Goeker M."/>
        </authorList>
    </citation>
    <scope>NUCLEOTIDE SEQUENCE [LARGE SCALE GENOMIC DNA]</scope>
    <source>
        <strain evidence="1 2">DSM 19034</strain>
    </source>
</reference>
<gene>
    <name evidence="1" type="ORF">CLV32_4059</name>
</gene>
<accession>A0A4V3C317</accession>
<protein>
    <submittedName>
        <fullName evidence="1">Uncharacterized protein</fullName>
    </submittedName>
</protein>
<evidence type="ECO:0000313" key="2">
    <source>
        <dbReference type="Proteomes" id="UP000295499"/>
    </source>
</evidence>
<keyword evidence="2" id="KW-1185">Reference proteome</keyword>
<organism evidence="1 2">
    <name type="scientific">Pedobacter duraquae</name>
    <dbReference type="NCBI Taxonomy" id="425511"/>
    <lineage>
        <taxon>Bacteria</taxon>
        <taxon>Pseudomonadati</taxon>
        <taxon>Bacteroidota</taxon>
        <taxon>Sphingobacteriia</taxon>
        <taxon>Sphingobacteriales</taxon>
        <taxon>Sphingobacteriaceae</taxon>
        <taxon>Pedobacter</taxon>
    </lineage>
</organism>
<dbReference type="RefSeq" id="WP_133558664.1">
    <property type="nucleotide sequence ID" value="NZ_SNWM01000005.1"/>
</dbReference>
<evidence type="ECO:0000313" key="1">
    <source>
        <dbReference type="EMBL" id="TDO20299.1"/>
    </source>
</evidence>